<dbReference type="AlphaFoldDB" id="A0A9W6UIH0"/>
<dbReference type="RefSeq" id="WP_285758913.1">
    <property type="nucleotide sequence ID" value="NZ_BSQG01000003.1"/>
</dbReference>
<proteinExistence type="predicted"/>
<evidence type="ECO:0000313" key="2">
    <source>
        <dbReference type="Proteomes" id="UP001165092"/>
    </source>
</evidence>
<dbReference type="EMBL" id="BSQG01000003">
    <property type="protein sequence ID" value="GLU47689.1"/>
    <property type="molecule type" value="Genomic_DNA"/>
</dbReference>
<comment type="caution">
    <text evidence="1">The sequence shown here is derived from an EMBL/GenBank/DDBJ whole genome shotgun (WGS) entry which is preliminary data.</text>
</comment>
<protein>
    <submittedName>
        <fullName evidence="1">Uncharacterized protein</fullName>
    </submittedName>
</protein>
<organism evidence="1 2">
    <name type="scientific">Nocardiopsis ansamitocini</name>
    <dbReference type="NCBI Taxonomy" id="1670832"/>
    <lineage>
        <taxon>Bacteria</taxon>
        <taxon>Bacillati</taxon>
        <taxon>Actinomycetota</taxon>
        <taxon>Actinomycetes</taxon>
        <taxon>Streptosporangiales</taxon>
        <taxon>Nocardiopsidaceae</taxon>
        <taxon>Nocardiopsis</taxon>
    </lineage>
</organism>
<accession>A0A9W6UIH0</accession>
<sequence>MRLVFTNADQDTFDEYRALFIPRVLDYGRKRGLNVSRRALELLLDFKYGAPDKGGDGLLARWSTADVVSLLLDWLPAESGRSAVRTAEVRTALDSWLGFLNEEDLLDRRSDAREDLLGMVDRLADAYQHAIDDPAEHRVAAYMHCVMDDLGFEIDDPEQIADFEAKVEAGAIAVDDDLVAAIAAGEEEGPKSLLAGPGRAGYTWRAPRLLEDAELDAAITAAPTIVRLRELAPEELPEDAAEAWLMAYDAVGEALAERLNLDEDGFEAYFGLASDEFTGSVLTSLFIERLALPASIVVEMVAELGDQLDDEFRMSPKQEAKFTEAVGLVLTELERLGAVEGATSGEDAELAGEPVYRLTPLGEWAGLEELTAEDYTIRDFDELMGESAEVLVERAAAGEALSETDLDSWIAERDEEAAMRELVEVARRTDDSTHRAAVRAVTAEHPSAAHPVYEALRDDHDFGHQARVWLFDAGFAKESDLEAEDLSWVMIDGIAALARMGMLGDEQIQELPVNVGNDGTSLFDLARMLRHPETGFLLTWLGENHPDPALRKEARTTLYRYQSGQDRRG</sequence>
<reference evidence="1" key="1">
    <citation type="submission" date="2023-02" db="EMBL/GenBank/DDBJ databases">
        <title>Nocardiopsis ansamitocini NBRC 112285.</title>
        <authorList>
            <person name="Ichikawa N."/>
            <person name="Sato H."/>
            <person name="Tonouchi N."/>
        </authorList>
    </citation>
    <scope>NUCLEOTIDE SEQUENCE</scope>
    <source>
        <strain evidence="1">NBRC 112285</strain>
    </source>
</reference>
<keyword evidence="2" id="KW-1185">Reference proteome</keyword>
<name>A0A9W6UIH0_9ACTN</name>
<gene>
    <name evidence="1" type="ORF">Nans01_20400</name>
</gene>
<evidence type="ECO:0000313" key="1">
    <source>
        <dbReference type="EMBL" id="GLU47689.1"/>
    </source>
</evidence>
<dbReference type="Proteomes" id="UP001165092">
    <property type="component" value="Unassembled WGS sequence"/>
</dbReference>